<sequence length="602" mass="68941">MLEVKDFLARTFVNPSELTIRVQRLLEPLLKAPATAVSKTNEGMQWWQKTATQMRQTLLEQVVLRGVPQQWQQTPLKVEWLDTSLGNGYRIRKLRYQAIPGLWIPALLYEPTIVKPSTPAVLYLIGHDSKGKSSVYAQTFCINMAKRGVYALNPEWFGFGQLAHPELEHGCMNQLDLCGVRGVSVFYLSLKRALDVFLSLPHVDPKRIGVTGLLGGDRTHLERRQQFYRREHMEEEAKKAAELGYKALYLDSGWDTSLASSIWADDRLGKQKDFVKMLKERYGLSLALHTPLAGWCDVNAYPIEARRKSKDGQVLPSLCSAAPAYLQTKAKRLLKLCEDGAVFLMFDGSAFTGECYYATHGHSLPLTRHEHCLVYLKLTQIVKCKFPKVLIELHAPIVAGVTVRYAPTYFLHSLPHSFDELWGYEFMWDPMDDLLSGRALSLYYVRLAYDIPIYLHIDLCKDNEHALIFWWYASTCQHLGVGGKHPAPKVWEAHKKAMRTYRRIKRFYTQGKLYELDETVHAHVLRDRKLKTRNSIAVLSIFKLATTEVEREIRFKPSDIGLPDNLRLHCIGVPYHQKGSEVTLWVRLPALGHQLVEVLVSR</sequence>
<evidence type="ECO:0000313" key="1">
    <source>
        <dbReference type="EMBL" id="GBC99144.1"/>
    </source>
</evidence>
<dbReference type="Proteomes" id="UP000236173">
    <property type="component" value="Unassembled WGS sequence"/>
</dbReference>
<protein>
    <submittedName>
        <fullName evidence="1">Uncharacterized protein</fullName>
    </submittedName>
</protein>
<dbReference type="AlphaFoldDB" id="A0A2H5XD98"/>
<proteinExistence type="predicted"/>
<dbReference type="SUPFAM" id="SSF53474">
    <property type="entry name" value="alpha/beta-Hydrolases"/>
    <property type="match status" value="1"/>
</dbReference>
<gene>
    <name evidence="1" type="ORF">HRbin17_01665</name>
</gene>
<dbReference type="Gene3D" id="3.40.50.1820">
    <property type="entry name" value="alpha/beta hydrolase"/>
    <property type="match status" value="1"/>
</dbReference>
<name>A0A2H5XD98_9BACT</name>
<evidence type="ECO:0000313" key="2">
    <source>
        <dbReference type="Proteomes" id="UP000236173"/>
    </source>
</evidence>
<accession>A0A2H5XD98</accession>
<reference evidence="2" key="1">
    <citation type="submission" date="2017-09" db="EMBL/GenBank/DDBJ databases">
        <title>Metaegenomics of thermophilic ammonia-oxidizing enrichment culture.</title>
        <authorList>
            <person name="Kato S."/>
            <person name="Suzuki K."/>
        </authorList>
    </citation>
    <scope>NUCLEOTIDE SEQUENCE [LARGE SCALE GENOMIC DNA]</scope>
</reference>
<organism evidence="1 2">
    <name type="scientific">Candidatus Fervidibacter japonicus</name>
    <dbReference type="NCBI Taxonomy" id="2035412"/>
    <lineage>
        <taxon>Bacteria</taxon>
        <taxon>Candidatus Fervidibacterota</taxon>
        <taxon>Candidatus Fervidibacter</taxon>
    </lineage>
</organism>
<dbReference type="InterPro" id="IPR029058">
    <property type="entry name" value="AB_hydrolase_fold"/>
</dbReference>
<dbReference type="EMBL" id="BEHT01000021">
    <property type="protein sequence ID" value="GBC99144.1"/>
    <property type="molecule type" value="Genomic_DNA"/>
</dbReference>
<comment type="caution">
    <text evidence="1">The sequence shown here is derived from an EMBL/GenBank/DDBJ whole genome shotgun (WGS) entry which is preliminary data.</text>
</comment>